<dbReference type="EMBL" id="CP018044">
    <property type="protein sequence ID" value="ATU20846.1"/>
    <property type="molecule type" value="Genomic_DNA"/>
</dbReference>
<dbReference type="PANTHER" id="PTHR39639">
    <property type="entry name" value="CHROMOSOME 16, WHOLE GENOME SHOTGUN SEQUENCE"/>
    <property type="match status" value="1"/>
</dbReference>
<dbReference type="AlphaFoldDB" id="A0A2D3D7L0"/>
<sequence>MTFRRLNITPASMPVISLMAQIKNVRANGLDISPDYQRGYVWSNDYKDQLILSVILNYPIGNIVINDLAVPNMNNASRELVDGKQRLTTLFRFMECGNVSQWIDSSDEWFRLSKKNSTAAKEIIKLIVGDSDPDGLARMDRAKRLAFSDLPASIQMNFNTYNIPVYTMQSADPAQIRDYFKVLQNQEKLRAGEIINALPDNPMSPFFDRLPTERFMNRVGCENYKRAELEKVYYSVLGTWFDKLQVNSGDKAVISFVESMKQLNVDQTEAVENLNSGIIAISSLPNPIGKIRSSKRLLKLLFGLSLAYPGFFSTNDALSKVQDISGLCAKLAAFNTSDSDQVAFAKYFGDEYTSDKDDFERRKAPVYRALFWSTSRVSSRATYLKAMKILHLLFTDGFDAAYEFYMKNNTAE</sequence>
<reference evidence="2 3" key="1">
    <citation type="submission" date="2016-11" db="EMBL/GenBank/DDBJ databases">
        <title>complete genome sequence of Bifidobacterium choerinum strain FMB-1.</title>
        <authorList>
            <person name="Park C.-S."/>
            <person name="Jung D.-H."/>
            <person name="Choi D.-S."/>
        </authorList>
    </citation>
    <scope>NUCLEOTIDE SEQUENCE [LARGE SCALE GENOMIC DNA]</scope>
    <source>
        <strain evidence="2 3">FMB-1</strain>
    </source>
</reference>
<protein>
    <recommendedName>
        <fullName evidence="1">GmrSD restriction endonucleases N-terminal domain-containing protein</fullName>
    </recommendedName>
</protein>
<gene>
    <name evidence="2" type="ORF">BcFMB_07815</name>
</gene>
<proteinExistence type="predicted"/>
<dbReference type="PANTHER" id="PTHR39639:SF1">
    <property type="entry name" value="DUF262 DOMAIN-CONTAINING PROTEIN"/>
    <property type="match status" value="1"/>
</dbReference>
<evidence type="ECO:0000313" key="3">
    <source>
        <dbReference type="Proteomes" id="UP000229907"/>
    </source>
</evidence>
<dbReference type="KEGG" id="bcho:BcFMB_07815"/>
<organism evidence="2 3">
    <name type="scientific">Bifidobacterium choerinum</name>
    <dbReference type="NCBI Taxonomy" id="35760"/>
    <lineage>
        <taxon>Bacteria</taxon>
        <taxon>Bacillati</taxon>
        <taxon>Actinomycetota</taxon>
        <taxon>Actinomycetes</taxon>
        <taxon>Bifidobacteriales</taxon>
        <taxon>Bifidobacteriaceae</taxon>
        <taxon>Bifidobacterium</taxon>
    </lineage>
</organism>
<evidence type="ECO:0000313" key="2">
    <source>
        <dbReference type="EMBL" id="ATU20846.1"/>
    </source>
</evidence>
<evidence type="ECO:0000259" key="1">
    <source>
        <dbReference type="Pfam" id="PF03235"/>
    </source>
</evidence>
<dbReference type="Proteomes" id="UP000229907">
    <property type="component" value="Chromosome"/>
</dbReference>
<feature type="domain" description="GmrSD restriction endonucleases N-terminal" evidence="1">
    <location>
        <begin position="29"/>
        <end position="197"/>
    </location>
</feature>
<accession>A0A2D3D7L0</accession>
<dbReference type="InterPro" id="IPR004919">
    <property type="entry name" value="GmrSD_N"/>
</dbReference>
<name>A0A2D3D7L0_9BIFI</name>
<dbReference type="Pfam" id="PF03235">
    <property type="entry name" value="GmrSD_N"/>
    <property type="match status" value="1"/>
</dbReference>